<evidence type="ECO:0000313" key="2">
    <source>
        <dbReference type="Proteomes" id="UP000176614"/>
    </source>
</evidence>
<sequence>MCTIFFYFFTRIFSNRLFKIKNADSIKPGRVIIKMLKNENGTATHREVFVAASEVVTISGMRLGLRAYCCINMGNFSRKYIHMDTESIRDGGITPYENGQWNKYNESFMFPIQLPVWIIGKLLPLCYNSWEIDRNYTVAEDGTLTYND</sequence>
<gene>
    <name evidence="1" type="ORF">A2264_02485</name>
</gene>
<dbReference type="AlphaFoldDB" id="A0A1F4W3D8"/>
<accession>A0A1F4W3D8</accession>
<dbReference type="EMBL" id="MEVT01000001">
    <property type="protein sequence ID" value="OGC63929.1"/>
    <property type="molecule type" value="Genomic_DNA"/>
</dbReference>
<name>A0A1F4W3D8_UNCKA</name>
<proteinExistence type="predicted"/>
<reference evidence="1 2" key="1">
    <citation type="journal article" date="2016" name="Nat. Commun.">
        <title>Thousands of microbial genomes shed light on interconnected biogeochemical processes in an aquifer system.</title>
        <authorList>
            <person name="Anantharaman K."/>
            <person name="Brown C.T."/>
            <person name="Hug L.A."/>
            <person name="Sharon I."/>
            <person name="Castelle C.J."/>
            <person name="Probst A.J."/>
            <person name="Thomas B.C."/>
            <person name="Singh A."/>
            <person name="Wilkins M.J."/>
            <person name="Karaoz U."/>
            <person name="Brodie E.L."/>
            <person name="Williams K.H."/>
            <person name="Hubbard S.S."/>
            <person name="Banfield J.F."/>
        </authorList>
    </citation>
    <scope>NUCLEOTIDE SEQUENCE [LARGE SCALE GENOMIC DNA]</scope>
</reference>
<organism evidence="1 2">
    <name type="scientific">candidate division WWE3 bacterium RIFOXYA2_FULL_46_9</name>
    <dbReference type="NCBI Taxonomy" id="1802636"/>
    <lineage>
        <taxon>Bacteria</taxon>
        <taxon>Katanobacteria</taxon>
    </lineage>
</organism>
<protein>
    <submittedName>
        <fullName evidence="1">Uncharacterized protein</fullName>
    </submittedName>
</protein>
<dbReference type="Proteomes" id="UP000176614">
    <property type="component" value="Unassembled WGS sequence"/>
</dbReference>
<evidence type="ECO:0000313" key="1">
    <source>
        <dbReference type="EMBL" id="OGC63929.1"/>
    </source>
</evidence>
<comment type="caution">
    <text evidence="1">The sequence shown here is derived from an EMBL/GenBank/DDBJ whole genome shotgun (WGS) entry which is preliminary data.</text>
</comment>